<evidence type="ECO:0000313" key="3">
    <source>
        <dbReference type="Proteomes" id="UP001057877"/>
    </source>
</evidence>
<evidence type="ECO:0000313" key="2">
    <source>
        <dbReference type="EMBL" id="UVI30463.1"/>
    </source>
</evidence>
<name>A0ABY5SDV4_9BACL</name>
<dbReference type="PIRSF" id="PIRSF005028">
    <property type="entry name" value="KhtT"/>
    <property type="match status" value="1"/>
</dbReference>
<dbReference type="Pfam" id="PF25991">
    <property type="entry name" value="KhtT_N"/>
    <property type="match status" value="1"/>
</dbReference>
<dbReference type="Gene3D" id="3.30.70.1450">
    <property type="entry name" value="Regulator of K+ conductance, C-terminal domain"/>
    <property type="match status" value="1"/>
</dbReference>
<evidence type="ECO:0000259" key="1">
    <source>
        <dbReference type="PROSITE" id="PS51202"/>
    </source>
</evidence>
<dbReference type="RefSeq" id="WP_258386527.1">
    <property type="nucleotide sequence ID" value="NZ_CP091430.1"/>
</dbReference>
<dbReference type="InterPro" id="IPR006037">
    <property type="entry name" value="RCK_C"/>
</dbReference>
<dbReference type="EMBL" id="CP091430">
    <property type="protein sequence ID" value="UVI30463.1"/>
    <property type="molecule type" value="Genomic_DNA"/>
</dbReference>
<dbReference type="InterPro" id="IPR058776">
    <property type="entry name" value="KhtT-like_N"/>
</dbReference>
<dbReference type="Pfam" id="PF02080">
    <property type="entry name" value="TrkA_C"/>
    <property type="match status" value="1"/>
</dbReference>
<dbReference type="PROSITE" id="PS51202">
    <property type="entry name" value="RCK_C"/>
    <property type="match status" value="1"/>
</dbReference>
<reference evidence="2" key="1">
    <citation type="submission" date="2022-01" db="EMBL/GenBank/DDBJ databases">
        <title>Paenibacillus spongiae sp. nov., isolated from marine sponge.</title>
        <authorList>
            <person name="Li Z."/>
            <person name="Zhang M."/>
        </authorList>
    </citation>
    <scope>NUCLEOTIDE SEQUENCE</scope>
    <source>
        <strain evidence="2">PHS-Z3</strain>
    </source>
</reference>
<dbReference type="SUPFAM" id="SSF116726">
    <property type="entry name" value="TrkA C-terminal domain-like"/>
    <property type="match status" value="1"/>
</dbReference>
<sequence>MNLKETDLPGIGRKYTMNTRSGDTLVIVVHNDERRDLFHLSPEEPDEMLSMVTLDDDEARSISAILAGITYKPAFSDNQDILLDGLAIEWIRLEPESKSEGMTIGQLDIRGATGASILAVAQKNKKTHMNPGADLVIGAGMTFVVAGERAQIKQLKMLLRNGKL</sequence>
<dbReference type="InterPro" id="IPR026278">
    <property type="entry name" value="KhtT"/>
</dbReference>
<dbReference type="Proteomes" id="UP001057877">
    <property type="component" value="Chromosome"/>
</dbReference>
<organism evidence="2 3">
    <name type="scientific">Paenibacillus spongiae</name>
    <dbReference type="NCBI Taxonomy" id="2909671"/>
    <lineage>
        <taxon>Bacteria</taxon>
        <taxon>Bacillati</taxon>
        <taxon>Bacillota</taxon>
        <taxon>Bacilli</taxon>
        <taxon>Bacillales</taxon>
        <taxon>Paenibacillaceae</taxon>
        <taxon>Paenibacillus</taxon>
    </lineage>
</organism>
<protein>
    <submittedName>
        <fullName evidence="2">Cation:proton antiporter regulatory subunit</fullName>
    </submittedName>
</protein>
<feature type="domain" description="RCK C-terminal" evidence="1">
    <location>
        <begin position="76"/>
        <end position="161"/>
    </location>
</feature>
<dbReference type="InterPro" id="IPR036721">
    <property type="entry name" value="RCK_C_sf"/>
</dbReference>
<gene>
    <name evidence="2" type="ORF">L1F29_00795</name>
</gene>
<proteinExistence type="predicted"/>
<keyword evidence="3" id="KW-1185">Reference proteome</keyword>
<accession>A0ABY5SDV4</accession>